<dbReference type="EMBL" id="NBSK02000005">
    <property type="protein sequence ID" value="KAJ0202776.1"/>
    <property type="molecule type" value="Genomic_DNA"/>
</dbReference>
<dbReference type="PANTHER" id="PTHR47150:SF4">
    <property type="entry name" value="HARBINGER TRANSPOSASE-DERIVED PROTEIN-RELATED"/>
    <property type="match status" value="1"/>
</dbReference>
<dbReference type="Proteomes" id="UP000235145">
    <property type="component" value="Unassembled WGS sequence"/>
</dbReference>
<evidence type="ECO:0000313" key="1">
    <source>
        <dbReference type="EMBL" id="KAJ0202776.1"/>
    </source>
</evidence>
<dbReference type="PANTHER" id="PTHR47150">
    <property type="entry name" value="OS12G0169200 PROTEIN"/>
    <property type="match status" value="1"/>
</dbReference>
<gene>
    <name evidence="1" type="ORF">LSAT_V11C500229780</name>
</gene>
<comment type="caution">
    <text evidence="1">The sequence shown here is derived from an EMBL/GenBank/DDBJ whole genome shotgun (WGS) entry which is preliminary data.</text>
</comment>
<accession>A0A9R1X7Z2</accession>
<sequence>MDSPSRQLNRFQVSNHVLQISSSSDNNNSDEDLILYTLLSAARDMERDENSNVEKKHRKWINRDRRAAHELLVCDYVVVDYLYDLSKFEERFRFIEIYFYDARGKRGFATIQKCTTALT</sequence>
<proteinExistence type="predicted"/>
<keyword evidence="2" id="KW-1185">Reference proteome</keyword>
<protein>
    <submittedName>
        <fullName evidence="1">Uncharacterized protein</fullName>
    </submittedName>
</protein>
<dbReference type="AlphaFoldDB" id="A0A9R1X7Z2"/>
<reference evidence="1 2" key="1">
    <citation type="journal article" date="2017" name="Nat. Commun.">
        <title>Genome assembly with in vitro proximity ligation data and whole-genome triplication in lettuce.</title>
        <authorList>
            <person name="Reyes-Chin-Wo S."/>
            <person name="Wang Z."/>
            <person name="Yang X."/>
            <person name="Kozik A."/>
            <person name="Arikit S."/>
            <person name="Song C."/>
            <person name="Xia L."/>
            <person name="Froenicke L."/>
            <person name="Lavelle D.O."/>
            <person name="Truco M.J."/>
            <person name="Xia R."/>
            <person name="Zhu S."/>
            <person name="Xu C."/>
            <person name="Xu H."/>
            <person name="Xu X."/>
            <person name="Cox K."/>
            <person name="Korf I."/>
            <person name="Meyers B.C."/>
            <person name="Michelmore R.W."/>
        </authorList>
    </citation>
    <scope>NUCLEOTIDE SEQUENCE [LARGE SCALE GENOMIC DNA]</scope>
    <source>
        <strain evidence="2">cv. Salinas</strain>
        <tissue evidence="1">Seedlings</tissue>
    </source>
</reference>
<name>A0A9R1X7Z2_LACSA</name>
<evidence type="ECO:0000313" key="2">
    <source>
        <dbReference type="Proteomes" id="UP000235145"/>
    </source>
</evidence>
<organism evidence="1 2">
    <name type="scientific">Lactuca sativa</name>
    <name type="common">Garden lettuce</name>
    <dbReference type="NCBI Taxonomy" id="4236"/>
    <lineage>
        <taxon>Eukaryota</taxon>
        <taxon>Viridiplantae</taxon>
        <taxon>Streptophyta</taxon>
        <taxon>Embryophyta</taxon>
        <taxon>Tracheophyta</taxon>
        <taxon>Spermatophyta</taxon>
        <taxon>Magnoliopsida</taxon>
        <taxon>eudicotyledons</taxon>
        <taxon>Gunneridae</taxon>
        <taxon>Pentapetalae</taxon>
        <taxon>asterids</taxon>
        <taxon>campanulids</taxon>
        <taxon>Asterales</taxon>
        <taxon>Asteraceae</taxon>
        <taxon>Cichorioideae</taxon>
        <taxon>Cichorieae</taxon>
        <taxon>Lactucinae</taxon>
        <taxon>Lactuca</taxon>
    </lineage>
</organism>